<name>A0A8J8P2H0_HALGN</name>
<evidence type="ECO:0000313" key="2">
    <source>
        <dbReference type="Proteomes" id="UP000785679"/>
    </source>
</evidence>
<dbReference type="Proteomes" id="UP000785679">
    <property type="component" value="Unassembled WGS sequence"/>
</dbReference>
<gene>
    <name evidence="1" type="ORF">FGO68_gene4108</name>
</gene>
<comment type="caution">
    <text evidence="1">The sequence shown here is derived from an EMBL/GenBank/DDBJ whole genome shotgun (WGS) entry which is preliminary data.</text>
</comment>
<proteinExistence type="predicted"/>
<keyword evidence="2" id="KW-1185">Reference proteome</keyword>
<dbReference type="EMBL" id="RRYP01001622">
    <property type="protein sequence ID" value="TNV85693.1"/>
    <property type="molecule type" value="Genomic_DNA"/>
</dbReference>
<accession>A0A8J8P2H0</accession>
<protein>
    <submittedName>
        <fullName evidence="1">Uncharacterized protein</fullName>
    </submittedName>
</protein>
<reference evidence="1" key="1">
    <citation type="submission" date="2019-06" db="EMBL/GenBank/DDBJ databases">
        <authorList>
            <person name="Zheng W."/>
        </authorList>
    </citation>
    <scope>NUCLEOTIDE SEQUENCE</scope>
    <source>
        <strain evidence="1">QDHG01</strain>
    </source>
</reference>
<sequence length="171" mass="20522">MRSVLNKEMANIFQYVQSEDYQEEHDQGASQWPATVKQSAKGKGLWYFTRSYLLQHLLFLTGLYHELHVYNFKKARFYYEDSISNPLIRQVEERLMKRALDCLARVSLKFGPQRMEYMIMLKGLKEKYKVRQKSVQVIMDLSNDDSYVHEIIFNFVRYQVRNQAIKYILDV</sequence>
<organism evidence="1 2">
    <name type="scientific">Halteria grandinella</name>
    <dbReference type="NCBI Taxonomy" id="5974"/>
    <lineage>
        <taxon>Eukaryota</taxon>
        <taxon>Sar</taxon>
        <taxon>Alveolata</taxon>
        <taxon>Ciliophora</taxon>
        <taxon>Intramacronucleata</taxon>
        <taxon>Spirotrichea</taxon>
        <taxon>Stichotrichia</taxon>
        <taxon>Sporadotrichida</taxon>
        <taxon>Halteriidae</taxon>
        <taxon>Halteria</taxon>
    </lineage>
</organism>
<dbReference type="AlphaFoldDB" id="A0A8J8P2H0"/>
<evidence type="ECO:0000313" key="1">
    <source>
        <dbReference type="EMBL" id="TNV85693.1"/>
    </source>
</evidence>